<feature type="domain" description="RCK N-terminal" evidence="6">
    <location>
        <begin position="1"/>
        <end position="120"/>
    </location>
</feature>
<dbReference type="PANTHER" id="PTHR43833:SF5">
    <property type="entry name" value="TRK SYSTEM POTASSIUM UPTAKE PROTEIN TRKA"/>
    <property type="match status" value="1"/>
</dbReference>
<feature type="domain" description="RCK C-terminal" evidence="7">
    <location>
        <begin position="140"/>
        <end position="222"/>
    </location>
</feature>
<dbReference type="InterPro" id="IPR006036">
    <property type="entry name" value="K_uptake_TrkA"/>
</dbReference>
<organism evidence="8">
    <name type="scientific">bioreactor metagenome</name>
    <dbReference type="NCBI Taxonomy" id="1076179"/>
    <lineage>
        <taxon>unclassified sequences</taxon>
        <taxon>metagenomes</taxon>
        <taxon>ecological metagenomes</taxon>
    </lineage>
</organism>
<comment type="caution">
    <text evidence="8">The sequence shown here is derived from an EMBL/GenBank/DDBJ whole genome shotgun (WGS) entry which is preliminary data.</text>
</comment>
<dbReference type="GO" id="GO:0015079">
    <property type="term" value="F:potassium ion transmembrane transporter activity"/>
    <property type="evidence" value="ECO:0007669"/>
    <property type="project" value="InterPro"/>
</dbReference>
<gene>
    <name evidence="8" type="primary">trkA_22</name>
    <name evidence="8" type="ORF">SDC9_67135</name>
</gene>
<evidence type="ECO:0000259" key="7">
    <source>
        <dbReference type="PROSITE" id="PS51202"/>
    </source>
</evidence>
<dbReference type="PROSITE" id="PS51201">
    <property type="entry name" value="RCK_N"/>
    <property type="match status" value="2"/>
</dbReference>
<protein>
    <submittedName>
        <fullName evidence="8">Trk system potassium uptake protein TrkA</fullName>
    </submittedName>
</protein>
<evidence type="ECO:0000256" key="3">
    <source>
        <dbReference type="ARBA" id="ARBA00022958"/>
    </source>
</evidence>
<keyword evidence="5" id="KW-0406">Ion transport</keyword>
<dbReference type="NCBIfam" id="NF007032">
    <property type="entry name" value="PRK09496.1-4"/>
    <property type="match status" value="1"/>
</dbReference>
<dbReference type="PANTHER" id="PTHR43833">
    <property type="entry name" value="POTASSIUM CHANNEL PROTEIN 2-RELATED-RELATED"/>
    <property type="match status" value="1"/>
</dbReference>
<evidence type="ECO:0000256" key="2">
    <source>
        <dbReference type="ARBA" id="ARBA00022538"/>
    </source>
</evidence>
<dbReference type="InterPro" id="IPR036721">
    <property type="entry name" value="RCK_C_sf"/>
</dbReference>
<dbReference type="NCBIfam" id="NF007031">
    <property type="entry name" value="PRK09496.1-2"/>
    <property type="match status" value="1"/>
</dbReference>
<accession>A0A644XX84</accession>
<evidence type="ECO:0000313" key="8">
    <source>
        <dbReference type="EMBL" id="MPM20699.1"/>
    </source>
</evidence>
<dbReference type="InterPro" id="IPR036291">
    <property type="entry name" value="NAD(P)-bd_dom_sf"/>
</dbReference>
<evidence type="ECO:0000259" key="6">
    <source>
        <dbReference type="PROSITE" id="PS51201"/>
    </source>
</evidence>
<dbReference type="NCBIfam" id="NF007035">
    <property type="entry name" value="PRK09496.2-2"/>
    <property type="match status" value="1"/>
</dbReference>
<dbReference type="InterPro" id="IPR003148">
    <property type="entry name" value="RCK_N"/>
</dbReference>
<dbReference type="GO" id="GO:0005886">
    <property type="term" value="C:plasma membrane"/>
    <property type="evidence" value="ECO:0007669"/>
    <property type="project" value="InterPro"/>
</dbReference>
<proteinExistence type="predicted"/>
<keyword evidence="3" id="KW-0630">Potassium</keyword>
<dbReference type="NCBIfam" id="NF007033">
    <property type="entry name" value="PRK09496.1-5"/>
    <property type="match status" value="1"/>
</dbReference>
<dbReference type="PROSITE" id="PS51202">
    <property type="entry name" value="RCK_C"/>
    <property type="match status" value="2"/>
</dbReference>
<evidence type="ECO:0000256" key="1">
    <source>
        <dbReference type="ARBA" id="ARBA00022448"/>
    </source>
</evidence>
<dbReference type="NCBIfam" id="NF007039">
    <property type="entry name" value="PRK09496.3-2"/>
    <property type="match status" value="1"/>
</dbReference>
<feature type="domain" description="RCK N-terminal" evidence="6">
    <location>
        <begin position="227"/>
        <end position="345"/>
    </location>
</feature>
<evidence type="ECO:0000256" key="4">
    <source>
        <dbReference type="ARBA" id="ARBA00023027"/>
    </source>
</evidence>
<dbReference type="NCBIfam" id="NF007041">
    <property type="entry name" value="PRK09496.3-4"/>
    <property type="match status" value="1"/>
</dbReference>
<dbReference type="Pfam" id="PF02080">
    <property type="entry name" value="TrkA_C"/>
    <property type="match status" value="2"/>
</dbReference>
<keyword evidence="1" id="KW-0813">Transport</keyword>
<dbReference type="SUPFAM" id="SSF51735">
    <property type="entry name" value="NAD(P)-binding Rossmann-fold domains"/>
    <property type="match status" value="2"/>
</dbReference>
<dbReference type="InterPro" id="IPR006037">
    <property type="entry name" value="RCK_C"/>
</dbReference>
<evidence type="ECO:0000256" key="5">
    <source>
        <dbReference type="ARBA" id="ARBA00023065"/>
    </source>
</evidence>
<reference evidence="8" key="1">
    <citation type="submission" date="2019-08" db="EMBL/GenBank/DDBJ databases">
        <authorList>
            <person name="Kucharzyk K."/>
            <person name="Murdoch R.W."/>
            <person name="Higgins S."/>
            <person name="Loffler F."/>
        </authorList>
    </citation>
    <scope>NUCLEOTIDE SEQUENCE</scope>
</reference>
<keyword evidence="2" id="KW-0633">Potassium transport</keyword>
<dbReference type="SUPFAM" id="SSF116726">
    <property type="entry name" value="TrkA C-terminal domain-like"/>
    <property type="match status" value="2"/>
</dbReference>
<dbReference type="PRINTS" id="PR00335">
    <property type="entry name" value="KUPTAKETRKA"/>
</dbReference>
<keyword evidence="4" id="KW-0520">NAD</keyword>
<dbReference type="Gene3D" id="3.30.70.1450">
    <property type="entry name" value="Regulator of K+ conductance, C-terminal domain"/>
    <property type="match status" value="2"/>
</dbReference>
<dbReference type="EMBL" id="VSSQ01003438">
    <property type="protein sequence ID" value="MPM20699.1"/>
    <property type="molecule type" value="Genomic_DNA"/>
</dbReference>
<dbReference type="AlphaFoldDB" id="A0A644XX84"/>
<dbReference type="Gene3D" id="3.40.50.720">
    <property type="entry name" value="NAD(P)-binding Rossmann-like Domain"/>
    <property type="match status" value="2"/>
</dbReference>
<name>A0A644XX84_9ZZZZ</name>
<feature type="domain" description="RCK C-terminal" evidence="7">
    <location>
        <begin position="370"/>
        <end position="451"/>
    </location>
</feature>
<dbReference type="Pfam" id="PF02254">
    <property type="entry name" value="TrkA_N"/>
    <property type="match status" value="2"/>
</dbReference>
<sequence>MNIIIVGAGKVGYTLAKYLSIDGDNITIIDNKDMALEHINNSLDVMCVKGNCTSLKVLNEAGIRETDLLISVTESDELNMLCSLASKKLGVKHTIARVRTPGYDEDITLLTAAVGIDLVINPEKAAAVEIAKLIKYPSVCSIDDFSDGKVNLVGFKVSDDSDLEGKQISDIRFIRGNVLFCGIEKNDEFIMPRGDYIFEKDDKVYVIGEHKDIQNFFNKLGKYKKKVKRAMIVGGSKIGYYLAKIITEAGVNCKIIERDVKICEQLNDLLPNSIIINGDGMDEELLLSENLLEVDSFITLTGRDEDNIIASLLAYNKSVDNVITKITRDNYKDIGKAVGINSIVNPKLVTAYKILRYVRALKNKKKSFIENIYRICNDKAEAIEFIVNSDTKNIGEKFKDIKFGKDTLVATIVRNNKIIIPTGDDYLKVNDRVIIITKNMKVLNIDDIFSGGDKWYEL</sequence>
<dbReference type="InterPro" id="IPR050721">
    <property type="entry name" value="Trk_Ktr_HKT_K-transport"/>
</dbReference>